<proteinExistence type="predicted"/>
<dbReference type="Pfam" id="PF20199">
    <property type="entry name" value="RepSA"/>
    <property type="match status" value="1"/>
</dbReference>
<accession>A0A8J3QG87</accession>
<evidence type="ECO:0000313" key="2">
    <source>
        <dbReference type="Proteomes" id="UP000612899"/>
    </source>
</evidence>
<comment type="caution">
    <text evidence="1">The sequence shown here is derived from an EMBL/GenBank/DDBJ whole genome shotgun (WGS) entry which is preliminary data.</text>
</comment>
<dbReference type="InterPro" id="IPR046828">
    <property type="entry name" value="RepSA"/>
</dbReference>
<dbReference type="EMBL" id="BONY01000090">
    <property type="protein sequence ID" value="GIH10305.1"/>
    <property type="molecule type" value="Genomic_DNA"/>
</dbReference>
<evidence type="ECO:0008006" key="3">
    <source>
        <dbReference type="Google" id="ProtNLM"/>
    </source>
</evidence>
<organism evidence="1 2">
    <name type="scientific">Rhizocola hellebori</name>
    <dbReference type="NCBI Taxonomy" id="1392758"/>
    <lineage>
        <taxon>Bacteria</taxon>
        <taxon>Bacillati</taxon>
        <taxon>Actinomycetota</taxon>
        <taxon>Actinomycetes</taxon>
        <taxon>Micromonosporales</taxon>
        <taxon>Micromonosporaceae</taxon>
        <taxon>Rhizocola</taxon>
    </lineage>
</organism>
<keyword evidence="2" id="KW-1185">Reference proteome</keyword>
<dbReference type="RefSeq" id="WP_203914020.1">
    <property type="nucleotide sequence ID" value="NZ_BONY01000090.1"/>
</dbReference>
<name>A0A8J3QG87_9ACTN</name>
<dbReference type="Proteomes" id="UP000612899">
    <property type="component" value="Unassembled WGS sequence"/>
</dbReference>
<reference evidence="1" key="1">
    <citation type="submission" date="2021-01" db="EMBL/GenBank/DDBJ databases">
        <title>Whole genome shotgun sequence of Rhizocola hellebori NBRC 109834.</title>
        <authorList>
            <person name="Komaki H."/>
            <person name="Tamura T."/>
        </authorList>
    </citation>
    <scope>NUCLEOTIDE SEQUENCE</scope>
    <source>
        <strain evidence="1">NBRC 109834</strain>
    </source>
</reference>
<evidence type="ECO:0000313" key="1">
    <source>
        <dbReference type="EMBL" id="GIH10305.1"/>
    </source>
</evidence>
<sequence length="610" mass="67057">MTVSTLETASHATTAWGAASNAENRYPGPEFVNAILARTGRGDYEQWLDHITAAAACSRPIRLSGNLYEVTRTGNSATLTGVGSTATMPDGVIYKACGNRRASLCPACSKTYQQDAYQIIRAGLVGGRGIPDNVATHPAVFATFTAPSFGKVHSRYIRNHPCTNRRRCECRPEPCHARRAEPRCAHGRPAFCFARHEEDDPHVGKPLCLDCYDHERHVIWNRYAGELWRRTKQAIDRHLAKLAKQRGISRVQVAINPVTGKPVTVPPIRVSCGKVAEFQARGVVHFHVLLRIDGVDAQDPAAIVRPPAAFSDADLHEAVKHAAKQIRFGTPGHPDQPRGWLIGWGDFDKGGDVRTVAMTGTNQVSDSQVAGYLAKYATKSTEAAGLRSTRLDEETVYDVANFGGNHLERLLAACWKLGRRITPRRYDPHPDRDLRLTALRTCSACGSKTTMVRCETCHHEFADGDSTCPPATTQRHSPTPDDPAYFQGLQRWAHMLGFGGHFYTQSRRYSITFTHQRNARTAYRRTQITPQQELPHDSDPASEETTLVISSLAFAGIGWHTSADAILANTAAALAREKQRLGREELAHLFATATDAEKGGVHFGETAPHA</sequence>
<protein>
    <recommendedName>
        <fullName evidence="3">Plasmid replication initiator protein</fullName>
    </recommendedName>
</protein>
<dbReference type="AlphaFoldDB" id="A0A8J3QG87"/>
<gene>
    <name evidence="1" type="ORF">Rhe02_83720</name>
</gene>